<dbReference type="OrthoDB" id="5596707at2759"/>
<proteinExistence type="predicted"/>
<dbReference type="CDD" id="cd00303">
    <property type="entry name" value="retropepsin_like"/>
    <property type="match status" value="1"/>
</dbReference>
<dbReference type="EMBL" id="MU155910">
    <property type="protein sequence ID" value="KAF9470608.1"/>
    <property type="molecule type" value="Genomic_DNA"/>
</dbReference>
<organism evidence="2 3">
    <name type="scientific">Pholiota conissans</name>
    <dbReference type="NCBI Taxonomy" id="109636"/>
    <lineage>
        <taxon>Eukaryota</taxon>
        <taxon>Fungi</taxon>
        <taxon>Dikarya</taxon>
        <taxon>Basidiomycota</taxon>
        <taxon>Agaricomycotina</taxon>
        <taxon>Agaricomycetes</taxon>
        <taxon>Agaricomycetidae</taxon>
        <taxon>Agaricales</taxon>
        <taxon>Agaricineae</taxon>
        <taxon>Strophariaceae</taxon>
        <taxon>Pholiota</taxon>
    </lineage>
</organism>
<feature type="compositionally biased region" description="Polar residues" evidence="1">
    <location>
        <begin position="448"/>
        <end position="460"/>
    </location>
</feature>
<evidence type="ECO:0000256" key="1">
    <source>
        <dbReference type="SAM" id="MobiDB-lite"/>
    </source>
</evidence>
<dbReference type="InterPro" id="IPR021109">
    <property type="entry name" value="Peptidase_aspartic_dom_sf"/>
</dbReference>
<dbReference type="AlphaFoldDB" id="A0A9P5YKI7"/>
<feature type="region of interest" description="Disordered" evidence="1">
    <location>
        <begin position="402"/>
        <end position="472"/>
    </location>
</feature>
<accession>A0A9P5YKI7</accession>
<comment type="caution">
    <text evidence="2">The sequence shown here is derived from an EMBL/GenBank/DDBJ whole genome shotgun (WGS) entry which is preliminary data.</text>
</comment>
<protein>
    <submittedName>
        <fullName evidence="2">Uncharacterized protein</fullName>
    </submittedName>
</protein>
<keyword evidence="3" id="KW-1185">Reference proteome</keyword>
<dbReference type="Proteomes" id="UP000807469">
    <property type="component" value="Unassembled WGS sequence"/>
</dbReference>
<evidence type="ECO:0000313" key="3">
    <source>
        <dbReference type="Proteomes" id="UP000807469"/>
    </source>
</evidence>
<evidence type="ECO:0000313" key="2">
    <source>
        <dbReference type="EMBL" id="KAF9470608.1"/>
    </source>
</evidence>
<gene>
    <name evidence="2" type="ORF">BDN70DRAFT_821139</name>
</gene>
<dbReference type="Gene3D" id="2.40.70.10">
    <property type="entry name" value="Acid Proteases"/>
    <property type="match status" value="1"/>
</dbReference>
<reference evidence="2" key="1">
    <citation type="submission" date="2020-11" db="EMBL/GenBank/DDBJ databases">
        <authorList>
            <consortium name="DOE Joint Genome Institute"/>
            <person name="Ahrendt S."/>
            <person name="Riley R."/>
            <person name="Andreopoulos W."/>
            <person name="Labutti K."/>
            <person name="Pangilinan J."/>
            <person name="Ruiz-Duenas F.J."/>
            <person name="Barrasa J.M."/>
            <person name="Sanchez-Garcia M."/>
            <person name="Camarero S."/>
            <person name="Miyauchi S."/>
            <person name="Serrano A."/>
            <person name="Linde D."/>
            <person name="Babiker R."/>
            <person name="Drula E."/>
            <person name="Ayuso-Fernandez I."/>
            <person name="Pacheco R."/>
            <person name="Padilla G."/>
            <person name="Ferreira P."/>
            <person name="Barriuso J."/>
            <person name="Kellner H."/>
            <person name="Castanera R."/>
            <person name="Alfaro M."/>
            <person name="Ramirez L."/>
            <person name="Pisabarro A.G."/>
            <person name="Kuo A."/>
            <person name="Tritt A."/>
            <person name="Lipzen A."/>
            <person name="He G."/>
            <person name="Yan M."/>
            <person name="Ng V."/>
            <person name="Cullen D."/>
            <person name="Martin F."/>
            <person name="Rosso M.-N."/>
            <person name="Henrissat B."/>
            <person name="Hibbett D."/>
            <person name="Martinez A.T."/>
            <person name="Grigoriev I.V."/>
        </authorList>
    </citation>
    <scope>NUCLEOTIDE SEQUENCE</scope>
    <source>
        <strain evidence="2">CIRM-BRFM 674</strain>
    </source>
</reference>
<sequence>MANIVPKSMPGRAHHSAPKFDGTAALLGNFFEEFEQLADTCSLTNKQKIEWVIRYAPVDDVELWKQTPNAKTDDWARFKTEIYKLYPGSTGDRKYSVANLEMITEKNAAIPMETSSQYGEYYRAFCKIANFLKEKDRLTDREISGRFLQGFNYAFRSKIRAQLKSENPTHHTDDPYTLQQIGSAAEFILSCNQDDVIRETGHTMVKREHFDVAEIAKQIGSSLNMSVLAQEVAKYLGTQGGSMGGRNNGPSMPQPVYTNQNQVSYRAMDRPRLNECIFCSDPSHFLNSCGVAMDFVQKGLCIRSNEGQIVLPNGERVNPRAHFGRNLKERIENWHANNKNATHIVSSNLVSVSKIEEVDNEMAPTQSQFIWTEVVEDDEQGYLTAREEEDLELMESLIATTQRKVDDARRRGGNSNRTSGPVTRSSARKDLSGDSAKPSSAYEDKTHNGAQVNVPTNTAKAETAQDRGTMRTPVQDAPTMQEIGKPHARTQNGAVDSQPMQYKYVTPIESAAVIDKIAEQSLRAEINISMRELLAIAPEVRKHFKDQIVTKRVPTNLNNRVNSFLVDLPKRKDNLITSNHSEELRCIEVLFDGKDNIEGILDEGSQIVGISKTLWESSGLVARSDHQVVMETANSSQERTIGLLHDLKLTIGGYDFYVQAQVVDNAPYDLLLGLPFHVLTTIRHQFFKDGSSHVTLNDPNTGAEITIPTKHRKRGAKAQAKSVGF</sequence>
<name>A0A9P5YKI7_9AGAR</name>
<dbReference type="Pfam" id="PF13650">
    <property type="entry name" value="Asp_protease_2"/>
    <property type="match status" value="1"/>
</dbReference>